<evidence type="ECO:0000313" key="1">
    <source>
        <dbReference type="EMBL" id="UOD51079.1"/>
    </source>
</evidence>
<name>A0ABY4ASQ9_9BURK</name>
<reference evidence="1 2" key="1">
    <citation type="submission" date="2020-11" db="EMBL/GenBank/DDBJ databases">
        <title>Algicoccus daihaiensis sp.nov., isolated from Daihai Lake in Inner Mongolia.</title>
        <authorList>
            <person name="Kai J."/>
        </authorList>
    </citation>
    <scope>NUCLEOTIDE SEQUENCE [LARGE SCALE GENOMIC DNA]</scope>
    <source>
        <strain evidence="2">f23</strain>
    </source>
</reference>
<gene>
    <name evidence="1" type="ORF">DHf2319_04015</name>
</gene>
<sequence length="217" mass="24302">MPISGKGILITSMNINPTHEDEFNLWYDREHIAERVSIEGFLEARRYQAIDANPKYFATYTTNRFEDLSSAAYQQALANQTEWSKTNIARFKDMIRVVGRITVSRGQGRGAAMTVVRLRPKLHLAEQVRQSLAATLDPGSLPGMISIHLIESDPELSKSLTEPDKPNPGAADWFVLIEGTSVSASRQFAHERFADDGYELISSGSYQLLWDLAKAEL</sequence>
<dbReference type="EMBL" id="CP063982">
    <property type="protein sequence ID" value="UOD51079.1"/>
    <property type="molecule type" value="Genomic_DNA"/>
</dbReference>
<evidence type="ECO:0000313" key="2">
    <source>
        <dbReference type="Proteomes" id="UP000831607"/>
    </source>
</evidence>
<accession>A0ABY4ASQ9</accession>
<dbReference type="Proteomes" id="UP000831607">
    <property type="component" value="Chromosome"/>
</dbReference>
<protein>
    <submittedName>
        <fullName evidence="1">Uncharacterized protein</fullName>
    </submittedName>
</protein>
<proteinExistence type="predicted"/>
<dbReference type="RefSeq" id="WP_243479519.1">
    <property type="nucleotide sequence ID" value="NZ_CP063982.1"/>
</dbReference>
<organism evidence="1 2">
    <name type="scientific">Orrella daihaiensis</name>
    <dbReference type="NCBI Taxonomy" id="2782176"/>
    <lineage>
        <taxon>Bacteria</taxon>
        <taxon>Pseudomonadati</taxon>
        <taxon>Pseudomonadota</taxon>
        <taxon>Betaproteobacteria</taxon>
        <taxon>Burkholderiales</taxon>
        <taxon>Alcaligenaceae</taxon>
        <taxon>Orrella</taxon>
    </lineage>
</organism>
<keyword evidence="2" id="KW-1185">Reference proteome</keyword>